<dbReference type="Gene3D" id="3.40.50.720">
    <property type="entry name" value="NAD(P)-binding Rossmann-like Domain"/>
    <property type="match status" value="1"/>
</dbReference>
<gene>
    <name evidence="8 12" type="primary">aroE</name>
    <name evidence="12" type="ORF">NJR55_01970</name>
</gene>
<keyword evidence="5 8" id="KW-0560">Oxidoreductase</keyword>
<evidence type="ECO:0000259" key="9">
    <source>
        <dbReference type="Pfam" id="PF01488"/>
    </source>
</evidence>
<dbReference type="FunFam" id="3.40.50.10860:FF:000006">
    <property type="entry name" value="Shikimate dehydrogenase (NADP(+))"/>
    <property type="match status" value="1"/>
</dbReference>
<feature type="binding site" evidence="8">
    <location>
        <position position="64"/>
    </location>
    <ligand>
        <name>shikimate</name>
        <dbReference type="ChEBI" id="CHEBI:36208"/>
    </ligand>
</feature>
<feature type="binding site" evidence="8">
    <location>
        <position position="252"/>
    </location>
    <ligand>
        <name>shikimate</name>
        <dbReference type="ChEBI" id="CHEBI:36208"/>
    </ligand>
</feature>
<feature type="binding site" evidence="8">
    <location>
        <position position="80"/>
    </location>
    <ligand>
        <name>NADP(+)</name>
        <dbReference type="ChEBI" id="CHEBI:58349"/>
    </ligand>
</feature>
<evidence type="ECO:0000313" key="12">
    <source>
        <dbReference type="EMBL" id="MCP1338349.1"/>
    </source>
</evidence>
<name>A0A9X2FVS8_9GAMM</name>
<dbReference type="PANTHER" id="PTHR21089:SF1">
    <property type="entry name" value="BIFUNCTIONAL 3-DEHYDROQUINATE DEHYDRATASE_SHIKIMATE DEHYDROGENASE, CHLOROPLASTIC"/>
    <property type="match status" value="1"/>
</dbReference>
<dbReference type="NCBIfam" id="NF001310">
    <property type="entry name" value="PRK00258.1-2"/>
    <property type="match status" value="1"/>
</dbReference>
<dbReference type="InterPro" id="IPR041121">
    <property type="entry name" value="SDH_C"/>
</dbReference>
<organism evidence="12 13">
    <name type="scientific">Idiomarina rhizosphaerae</name>
    <dbReference type="NCBI Taxonomy" id="2961572"/>
    <lineage>
        <taxon>Bacteria</taxon>
        <taxon>Pseudomonadati</taxon>
        <taxon>Pseudomonadota</taxon>
        <taxon>Gammaproteobacteria</taxon>
        <taxon>Alteromonadales</taxon>
        <taxon>Idiomarinaceae</taxon>
        <taxon>Idiomarina</taxon>
    </lineage>
</organism>
<dbReference type="EC" id="1.1.1.25" evidence="2 8"/>
<keyword evidence="4 8" id="KW-0521">NADP</keyword>
<dbReference type="CDD" id="cd01065">
    <property type="entry name" value="NAD_bind_Shikimate_DH"/>
    <property type="match status" value="1"/>
</dbReference>
<protein>
    <recommendedName>
        <fullName evidence="2 8">Shikimate dehydrogenase (NADP(+))</fullName>
        <shortName evidence="8">SDH</shortName>
        <ecNumber evidence="2 8">1.1.1.25</ecNumber>
    </recommendedName>
</protein>
<dbReference type="Pfam" id="PF08501">
    <property type="entry name" value="Shikimate_dh_N"/>
    <property type="match status" value="1"/>
</dbReference>
<dbReference type="SUPFAM" id="SSF51735">
    <property type="entry name" value="NAD(P)-binding Rossmann-fold domains"/>
    <property type="match status" value="1"/>
</dbReference>
<feature type="binding site" evidence="8">
    <location>
        <begin position="17"/>
        <end position="19"/>
    </location>
    <ligand>
        <name>shikimate</name>
        <dbReference type="ChEBI" id="CHEBI:36208"/>
    </ligand>
</feature>
<accession>A0A9X2FVS8</accession>
<dbReference type="GO" id="GO:0019632">
    <property type="term" value="P:shikimate metabolic process"/>
    <property type="evidence" value="ECO:0007669"/>
    <property type="project" value="InterPro"/>
</dbReference>
<feature type="active site" description="Proton acceptor" evidence="8">
    <location>
        <position position="68"/>
    </location>
</feature>
<dbReference type="HAMAP" id="MF_00222">
    <property type="entry name" value="Shikimate_DH_AroE"/>
    <property type="match status" value="1"/>
</dbReference>
<comment type="caution">
    <text evidence="12">The sequence shown here is derived from an EMBL/GenBank/DDBJ whole genome shotgun (WGS) entry which is preliminary data.</text>
</comment>
<evidence type="ECO:0000256" key="2">
    <source>
        <dbReference type="ARBA" id="ARBA00012962"/>
    </source>
</evidence>
<dbReference type="Proteomes" id="UP001139474">
    <property type="component" value="Unassembled WGS sequence"/>
</dbReference>
<dbReference type="NCBIfam" id="TIGR00507">
    <property type="entry name" value="aroE"/>
    <property type="match status" value="1"/>
</dbReference>
<dbReference type="PANTHER" id="PTHR21089">
    <property type="entry name" value="SHIKIMATE DEHYDROGENASE"/>
    <property type="match status" value="1"/>
</dbReference>
<dbReference type="InterPro" id="IPR022893">
    <property type="entry name" value="Shikimate_DH_fam"/>
</dbReference>
<dbReference type="AlphaFoldDB" id="A0A9X2FVS8"/>
<evidence type="ECO:0000256" key="3">
    <source>
        <dbReference type="ARBA" id="ARBA00022605"/>
    </source>
</evidence>
<evidence type="ECO:0000259" key="11">
    <source>
        <dbReference type="Pfam" id="PF18317"/>
    </source>
</evidence>
<dbReference type="InterPro" id="IPR036291">
    <property type="entry name" value="NAD(P)-bd_dom_sf"/>
</dbReference>
<dbReference type="GO" id="GO:0004764">
    <property type="term" value="F:shikimate 3-dehydrogenase (NADP+) activity"/>
    <property type="evidence" value="ECO:0007669"/>
    <property type="project" value="UniProtKB-UniRule"/>
</dbReference>
<proteinExistence type="inferred from homology"/>
<feature type="binding site" evidence="8">
    <location>
        <position position="105"/>
    </location>
    <ligand>
        <name>shikimate</name>
        <dbReference type="ChEBI" id="CHEBI:36208"/>
    </ligand>
</feature>
<evidence type="ECO:0000256" key="1">
    <source>
        <dbReference type="ARBA" id="ARBA00004871"/>
    </source>
</evidence>
<evidence type="ECO:0000259" key="10">
    <source>
        <dbReference type="Pfam" id="PF08501"/>
    </source>
</evidence>
<comment type="subunit">
    <text evidence="8">Homodimer.</text>
</comment>
<feature type="binding site" evidence="8">
    <location>
        <position position="245"/>
    </location>
    <ligand>
        <name>NADP(+)</name>
        <dbReference type="ChEBI" id="CHEBI:58349"/>
    </ligand>
</feature>
<reference evidence="12" key="1">
    <citation type="submission" date="2022-06" db="EMBL/GenBank/DDBJ databases">
        <title>Idiomarina rhizosphaerae M1R2S28.</title>
        <authorList>
            <person name="Sun J.-Q."/>
            <person name="Li L.-F."/>
        </authorList>
    </citation>
    <scope>NUCLEOTIDE SEQUENCE</scope>
    <source>
        <strain evidence="12">M1R2S28</strain>
    </source>
</reference>
<dbReference type="InterPro" id="IPR011342">
    <property type="entry name" value="Shikimate_DH"/>
</dbReference>
<dbReference type="GO" id="GO:0005829">
    <property type="term" value="C:cytosol"/>
    <property type="evidence" value="ECO:0007669"/>
    <property type="project" value="TreeGrafter"/>
</dbReference>
<dbReference type="Gene3D" id="3.40.50.10860">
    <property type="entry name" value="Leucine Dehydrogenase, chain A, domain 1"/>
    <property type="match status" value="1"/>
</dbReference>
<dbReference type="SUPFAM" id="SSF53223">
    <property type="entry name" value="Aminoacid dehydrogenase-like, N-terminal domain"/>
    <property type="match status" value="1"/>
</dbReference>
<evidence type="ECO:0000256" key="6">
    <source>
        <dbReference type="ARBA" id="ARBA00023141"/>
    </source>
</evidence>
<comment type="function">
    <text evidence="8">Involved in the biosynthesis of the chorismate, which leads to the biosynthesis of aromatic amino acids. Catalyzes the reversible NADPH linked reduction of 3-dehydroshikimate (DHSA) to yield shikimate (SA).</text>
</comment>
<feature type="domain" description="SDH C-terminal" evidence="11">
    <location>
        <begin position="245"/>
        <end position="275"/>
    </location>
</feature>
<feature type="binding site" evidence="8">
    <location>
        <position position="221"/>
    </location>
    <ligand>
        <name>NADP(+)</name>
        <dbReference type="ChEBI" id="CHEBI:58349"/>
    </ligand>
</feature>
<sequence length="279" mass="30335">MKSVTSLGVFGNPIAHSLSPRIHALFAQTRQDSINYQRYLSTPAHFPRRVAEFFRHGGQGANVTLPFKQQAASLVTKLSDRARLAGAVNTLIPYGNGQLLGDNTDGEGLIIDLKNKGFKVSERSLVVFGAGGSARGIIPLLLEQKPRCLYLINRTAEKAEMLKSQLETLGLVAANRIQVRSSATEIDEPIDLLINATSSSLNGQRLTLPSVLSENASGYDLMYADQPTVFMDQLTQAGCKNVSDGFGMLIEQAASSYQLWMEGERPDTAFVMAEMRAPS</sequence>
<feature type="binding site" evidence="8">
    <location>
        <begin position="129"/>
        <end position="133"/>
    </location>
    <ligand>
        <name>NADP(+)</name>
        <dbReference type="ChEBI" id="CHEBI:58349"/>
    </ligand>
</feature>
<dbReference type="EMBL" id="JAMZDE010000001">
    <property type="protein sequence ID" value="MCP1338349.1"/>
    <property type="molecule type" value="Genomic_DNA"/>
</dbReference>
<dbReference type="GO" id="GO:0009423">
    <property type="term" value="P:chorismate biosynthetic process"/>
    <property type="evidence" value="ECO:0007669"/>
    <property type="project" value="UniProtKB-UniRule"/>
</dbReference>
<comment type="catalytic activity">
    <reaction evidence="7 8">
        <text>shikimate + NADP(+) = 3-dehydroshikimate + NADPH + H(+)</text>
        <dbReference type="Rhea" id="RHEA:17737"/>
        <dbReference type="ChEBI" id="CHEBI:15378"/>
        <dbReference type="ChEBI" id="CHEBI:16630"/>
        <dbReference type="ChEBI" id="CHEBI:36208"/>
        <dbReference type="ChEBI" id="CHEBI:57783"/>
        <dbReference type="ChEBI" id="CHEBI:58349"/>
        <dbReference type="EC" id="1.1.1.25"/>
    </reaction>
</comment>
<keyword evidence="3 8" id="KW-0028">Amino-acid biosynthesis</keyword>
<comment type="similarity">
    <text evidence="8">Belongs to the shikimate dehydrogenase family.</text>
</comment>
<dbReference type="GO" id="GO:0009073">
    <property type="term" value="P:aromatic amino acid family biosynthetic process"/>
    <property type="evidence" value="ECO:0007669"/>
    <property type="project" value="UniProtKB-KW"/>
</dbReference>
<keyword evidence="6 8" id="KW-0057">Aromatic amino acid biosynthesis</keyword>
<feature type="binding site" evidence="8">
    <location>
        <position position="223"/>
    </location>
    <ligand>
        <name>shikimate</name>
        <dbReference type="ChEBI" id="CHEBI:36208"/>
    </ligand>
</feature>
<dbReference type="InterPro" id="IPR046346">
    <property type="entry name" value="Aminoacid_DH-like_N_sf"/>
</dbReference>
<comment type="pathway">
    <text evidence="1 8">Metabolic intermediate biosynthesis; chorismate biosynthesis; chorismate from D-erythrose 4-phosphate and phosphoenolpyruvate: step 4/7.</text>
</comment>
<evidence type="ECO:0000256" key="5">
    <source>
        <dbReference type="ARBA" id="ARBA00023002"/>
    </source>
</evidence>
<feature type="domain" description="Shikimate dehydrogenase substrate binding N-terminal" evidence="10">
    <location>
        <begin position="9"/>
        <end position="91"/>
    </location>
</feature>
<evidence type="ECO:0000256" key="7">
    <source>
        <dbReference type="ARBA" id="ARBA00049442"/>
    </source>
</evidence>
<dbReference type="Pfam" id="PF18317">
    <property type="entry name" value="SDH_C"/>
    <property type="match status" value="1"/>
</dbReference>
<evidence type="ECO:0000256" key="4">
    <source>
        <dbReference type="ARBA" id="ARBA00022857"/>
    </source>
</evidence>
<dbReference type="InterPro" id="IPR006151">
    <property type="entry name" value="Shikm_DH/Glu-tRNA_Rdtase"/>
</dbReference>
<dbReference type="GO" id="GO:0050661">
    <property type="term" value="F:NADP binding"/>
    <property type="evidence" value="ECO:0007669"/>
    <property type="project" value="InterPro"/>
</dbReference>
<dbReference type="InterPro" id="IPR013708">
    <property type="entry name" value="Shikimate_DH-bd_N"/>
</dbReference>
<keyword evidence="13" id="KW-1185">Reference proteome</keyword>
<dbReference type="RefSeq" id="WP_253617376.1">
    <property type="nucleotide sequence ID" value="NZ_JAMZDE010000001.1"/>
</dbReference>
<evidence type="ECO:0000256" key="8">
    <source>
        <dbReference type="HAMAP-Rule" id="MF_00222"/>
    </source>
</evidence>
<evidence type="ECO:0000313" key="13">
    <source>
        <dbReference type="Proteomes" id="UP001139474"/>
    </source>
</evidence>
<dbReference type="GO" id="GO:0008652">
    <property type="term" value="P:amino acid biosynthetic process"/>
    <property type="evidence" value="ECO:0007669"/>
    <property type="project" value="UniProtKB-KW"/>
</dbReference>
<feature type="binding site" evidence="8">
    <location>
        <position position="89"/>
    </location>
    <ligand>
        <name>shikimate</name>
        <dbReference type="ChEBI" id="CHEBI:36208"/>
    </ligand>
</feature>
<dbReference type="Pfam" id="PF01488">
    <property type="entry name" value="Shikimate_DH"/>
    <property type="match status" value="1"/>
</dbReference>
<feature type="binding site" evidence="8">
    <location>
        <begin position="153"/>
        <end position="158"/>
    </location>
    <ligand>
        <name>NADP(+)</name>
        <dbReference type="ChEBI" id="CHEBI:58349"/>
    </ligand>
</feature>
<feature type="domain" description="Quinate/shikimate 5-dehydrogenase/glutamyl-tRNA reductase" evidence="9">
    <location>
        <begin position="118"/>
        <end position="200"/>
    </location>
</feature>